<reference evidence="1 2" key="2">
    <citation type="submission" date="2012-02" db="EMBL/GenBank/DDBJ databases">
        <title>Improved High-Quality Draft sequence of Desulfobacter postgatei 2ac9.</title>
        <authorList>
            <consortium name="US DOE Joint Genome Institute"/>
            <person name="Lucas S."/>
            <person name="Han J."/>
            <person name="Lapidus A."/>
            <person name="Cheng J.-F."/>
            <person name="Goodwin L."/>
            <person name="Pitluck S."/>
            <person name="Peters L."/>
            <person name="Ovchinnikova G."/>
            <person name="Held B."/>
            <person name="Detter J.C."/>
            <person name="Han C."/>
            <person name="Tapia R."/>
            <person name="Land M."/>
            <person name="Hauser L."/>
            <person name="Kyrpides N."/>
            <person name="Ivanova N."/>
            <person name="Pagani I."/>
            <person name="Orellana R."/>
            <person name="Lovley D."/>
            <person name="Woyke T."/>
        </authorList>
    </citation>
    <scope>NUCLEOTIDE SEQUENCE [LARGE SCALE GENOMIC DNA]</scope>
    <source>
        <strain evidence="1 2">2ac9</strain>
    </source>
</reference>
<accession>I5B106</accession>
<sequence length="63" mass="7034">MSNKNLSHNHISINFSPFHAEKIIFNLEFSGGCMVYSQTGRIKSLASTATRTSKIIFNKDKDG</sequence>
<gene>
    <name evidence="1" type="ORF">DespoDRAFT_01203</name>
</gene>
<keyword evidence="2" id="KW-1185">Reference proteome</keyword>
<organism evidence="1 2">
    <name type="scientific">Desulfobacter postgatei 2ac9</name>
    <dbReference type="NCBI Taxonomy" id="879212"/>
    <lineage>
        <taxon>Bacteria</taxon>
        <taxon>Pseudomonadati</taxon>
        <taxon>Thermodesulfobacteriota</taxon>
        <taxon>Desulfobacteria</taxon>
        <taxon>Desulfobacterales</taxon>
        <taxon>Desulfobacteraceae</taxon>
        <taxon>Desulfobacter</taxon>
    </lineage>
</organism>
<dbReference type="EMBL" id="CM001488">
    <property type="protein sequence ID" value="EIM63169.1"/>
    <property type="molecule type" value="Genomic_DNA"/>
</dbReference>
<proteinExistence type="predicted"/>
<reference evidence="1 2" key="1">
    <citation type="submission" date="2011-09" db="EMBL/GenBank/DDBJ databases">
        <authorList>
            <consortium name="US DOE Joint Genome Institute (JGI-PGF)"/>
            <person name="Lucas S."/>
            <person name="Han J."/>
            <person name="Lapidus A."/>
            <person name="Cheng J.-F."/>
            <person name="Goodwin L."/>
            <person name="Pitluck S."/>
            <person name="Peters L."/>
            <person name="Land M.L."/>
            <person name="Hauser L."/>
            <person name="Orellana R."/>
            <person name="Lovley D."/>
            <person name="Woyke T.J."/>
        </authorList>
    </citation>
    <scope>NUCLEOTIDE SEQUENCE [LARGE SCALE GENOMIC DNA]</scope>
    <source>
        <strain evidence="1 2">2ac9</strain>
    </source>
</reference>
<evidence type="ECO:0000313" key="2">
    <source>
        <dbReference type="Proteomes" id="UP000005778"/>
    </source>
</evidence>
<dbReference type="AlphaFoldDB" id="I5B106"/>
<name>I5B106_9BACT</name>
<dbReference type="Proteomes" id="UP000005778">
    <property type="component" value="Chromosome"/>
</dbReference>
<evidence type="ECO:0000313" key="1">
    <source>
        <dbReference type="EMBL" id="EIM63169.1"/>
    </source>
</evidence>
<dbReference type="HOGENOM" id="CLU_2878557_0_0_7"/>
<dbReference type="STRING" id="879212.DespoDRAFT_01203"/>
<protein>
    <submittedName>
        <fullName evidence="1">Uncharacterized protein</fullName>
    </submittedName>
</protein>